<dbReference type="Proteomes" id="UP000077202">
    <property type="component" value="Unassembled WGS sequence"/>
</dbReference>
<accession>A0A176WHZ2</accession>
<reference evidence="2" key="1">
    <citation type="submission" date="2016-03" db="EMBL/GenBank/DDBJ databases">
        <title>Mechanisms controlling the formation of the plant cell surface in tip-growing cells are functionally conserved among land plants.</title>
        <authorList>
            <person name="Honkanen S."/>
            <person name="Jones V.A."/>
            <person name="Morieri G."/>
            <person name="Champion C."/>
            <person name="Hetherington A.J."/>
            <person name="Kelly S."/>
            <person name="Saint-Marcoux D."/>
            <person name="Proust H."/>
            <person name="Prescott H."/>
            <person name="Dolan L."/>
        </authorList>
    </citation>
    <scope>NUCLEOTIDE SEQUENCE [LARGE SCALE GENOMIC DNA]</scope>
    <source>
        <tissue evidence="2">Whole gametophyte</tissue>
    </source>
</reference>
<name>A0A176WHZ2_MARPO</name>
<sequence length="210" mass="23559">MNTPLERIAKVLVVSSDIEKDLVFMEIVIEKAIENAGGEAYGPQKVGSPRTSTGRVILETGEDPSTQEAQLQDADKGDNDFCGYSEGTAEHAPEAKYEVLRKRQDEEVEKRRYSKKACEGLREDVEKAKCVTVDLLSRLEASWTAYNVETLRVDELTATLKKKDQEYAAELAAKAKKLAECEDSRILDLELFKKLETCNNPPKAKTAVWW</sequence>
<evidence type="ECO:0000313" key="3">
    <source>
        <dbReference type="Proteomes" id="UP000077202"/>
    </source>
</evidence>
<evidence type="ECO:0000256" key="1">
    <source>
        <dbReference type="SAM" id="MobiDB-lite"/>
    </source>
</evidence>
<gene>
    <name evidence="2" type="ORF">AXG93_1089s1080</name>
</gene>
<feature type="region of interest" description="Disordered" evidence="1">
    <location>
        <begin position="62"/>
        <end position="87"/>
    </location>
</feature>
<comment type="caution">
    <text evidence="2">The sequence shown here is derived from an EMBL/GenBank/DDBJ whole genome shotgun (WGS) entry which is preliminary data.</text>
</comment>
<dbReference type="AlphaFoldDB" id="A0A176WHZ2"/>
<proteinExistence type="predicted"/>
<dbReference type="EMBL" id="LVLJ01000874">
    <property type="protein sequence ID" value="OAE32243.1"/>
    <property type="molecule type" value="Genomic_DNA"/>
</dbReference>
<organism evidence="2 3">
    <name type="scientific">Marchantia polymorpha subsp. ruderalis</name>
    <dbReference type="NCBI Taxonomy" id="1480154"/>
    <lineage>
        <taxon>Eukaryota</taxon>
        <taxon>Viridiplantae</taxon>
        <taxon>Streptophyta</taxon>
        <taxon>Embryophyta</taxon>
        <taxon>Marchantiophyta</taxon>
        <taxon>Marchantiopsida</taxon>
        <taxon>Marchantiidae</taxon>
        <taxon>Marchantiales</taxon>
        <taxon>Marchantiaceae</taxon>
        <taxon>Marchantia</taxon>
    </lineage>
</organism>
<keyword evidence="3" id="KW-1185">Reference proteome</keyword>
<evidence type="ECO:0000313" key="2">
    <source>
        <dbReference type="EMBL" id="OAE32243.1"/>
    </source>
</evidence>
<protein>
    <submittedName>
        <fullName evidence="2">Uncharacterized protein</fullName>
    </submittedName>
</protein>